<dbReference type="PANTHER" id="PTHR11735">
    <property type="entry name" value="TRNA N6-ADENOSINE THREONYLCARBAMOYLTRANSFERASE"/>
    <property type="match status" value="1"/>
</dbReference>
<keyword evidence="1 6" id="KW-0808">Transferase</keyword>
<evidence type="ECO:0000313" key="9">
    <source>
        <dbReference type="Proteomes" id="UP000228700"/>
    </source>
</evidence>
<evidence type="ECO:0000256" key="1">
    <source>
        <dbReference type="ARBA" id="ARBA00022679"/>
    </source>
</evidence>
<keyword evidence="6" id="KW-0963">Cytoplasm</keyword>
<dbReference type="InterPro" id="IPR017860">
    <property type="entry name" value="Peptidase_M22_CS"/>
</dbReference>
<sequence>MMLWTGLVAISVTGHSVPWSHSAKSQSLRAKYHSVRANRLVGLMLCANSCTANTHVSLNKMLVVSSTLSMISSNVVLWSHHGLESLSSPTAKSVSSHVTDVCSIRKPSWIPVSVKSLRHTRLSRRSMYSVSISTGKHKCPPRALFYLPEVCKISLMKILGIETSCDDTAVSLIEIDGENVHVLANTVHSQIDQHRPYGGVFPILAKREHAKNLVPVFAQTLNTAGLTKVGTTDIGESIDTLLSRESELLTALRTYISTITKPDIDLISVTQGPGLEPALWVGINFAKALSEIWNIPLIPVNHMEGHVLVALLRESKSEKFKVESEENKTHNSYLIPQPTYPALALLISGGHTEMVLMKNIGDYTVIGKTRDDAVGECFDKVARLMGLPYPGGPEISRLATIARDKNTPSPFPLPRPMIDSPDLDFSFSGLKTSVRYGLDKHGALTDDERAGLAREVEDSITDVIEKKLASAHETHMYQSLIAGGGVIANTHIRGALDRFTTERSLSLYLPQIDHSTDNALMISIAGYFKHKQHRVSEPDFRATGGLVIGK</sequence>
<dbReference type="Gene3D" id="3.30.420.40">
    <property type="match status" value="2"/>
</dbReference>
<dbReference type="GO" id="GO:0061711">
    <property type="term" value="F:tRNA N(6)-L-threonylcarbamoyladenine synthase activity"/>
    <property type="evidence" value="ECO:0007669"/>
    <property type="project" value="UniProtKB-EC"/>
</dbReference>
<feature type="domain" description="Gcp-like" evidence="7">
    <location>
        <begin position="258"/>
        <end position="523"/>
    </location>
</feature>
<protein>
    <recommendedName>
        <fullName evidence="6">tRNA N6-adenosine threonylcarbamoyltransferase</fullName>
        <ecNumber evidence="6">2.3.1.234</ecNumber>
    </recommendedName>
    <alternativeName>
        <fullName evidence="6">N6-L-threonylcarbamoyladenine synthase</fullName>
        <shortName evidence="6">t(6)A synthase</shortName>
    </alternativeName>
    <alternativeName>
        <fullName evidence="6">t(6)A37 threonylcarbamoyladenosine biosynthesis protein TsaD</fullName>
    </alternativeName>
    <alternativeName>
        <fullName evidence="6">tRNA threonylcarbamoyladenosine biosynthesis protein TsaD</fullName>
    </alternativeName>
</protein>
<feature type="binding site" evidence="6">
    <location>
        <position position="306"/>
    </location>
    <ligand>
        <name>Fe cation</name>
        <dbReference type="ChEBI" id="CHEBI:24875"/>
    </ligand>
</feature>
<dbReference type="InterPro" id="IPR043129">
    <property type="entry name" value="ATPase_NBD"/>
</dbReference>
<evidence type="ECO:0000313" key="8">
    <source>
        <dbReference type="EMBL" id="PJE73934.1"/>
    </source>
</evidence>
<comment type="subcellular location">
    <subcellularLocation>
        <location evidence="6">Cytoplasm</location>
    </subcellularLocation>
</comment>
<keyword evidence="6" id="KW-0408">Iron</keyword>
<feature type="domain" description="Gcp-like" evidence="7">
    <location>
        <begin position="181"/>
        <end position="228"/>
    </location>
</feature>
<feature type="binding site" evidence="6">
    <location>
        <position position="379"/>
    </location>
    <ligand>
        <name>substrate</name>
    </ligand>
</feature>
<feature type="binding site" evidence="6">
    <location>
        <begin position="346"/>
        <end position="350"/>
    </location>
    <ligand>
        <name>substrate</name>
    </ligand>
</feature>
<dbReference type="InterPro" id="IPR000905">
    <property type="entry name" value="Gcp-like_dom"/>
</dbReference>
<feature type="binding site" evidence="6">
    <location>
        <position position="302"/>
    </location>
    <ligand>
        <name>Fe cation</name>
        <dbReference type="ChEBI" id="CHEBI:24875"/>
    </ligand>
</feature>
<dbReference type="PROSITE" id="PS01016">
    <property type="entry name" value="GLYCOPROTEASE"/>
    <property type="match status" value="1"/>
</dbReference>
<gene>
    <name evidence="6" type="primary">tsaD</name>
    <name evidence="8" type="ORF">COV01_03795</name>
</gene>
<dbReference type="AlphaFoldDB" id="A0A2M8LBF6"/>
<dbReference type="InterPro" id="IPR022450">
    <property type="entry name" value="TsaD"/>
</dbReference>
<dbReference type="GO" id="GO:0005737">
    <property type="term" value="C:cytoplasm"/>
    <property type="evidence" value="ECO:0007669"/>
    <property type="project" value="UniProtKB-SubCell"/>
</dbReference>
<dbReference type="GO" id="GO:0002949">
    <property type="term" value="P:tRNA threonylcarbamoyladenosine modification"/>
    <property type="evidence" value="ECO:0007669"/>
    <property type="project" value="UniProtKB-UniRule"/>
</dbReference>
<name>A0A2M8LBF6_9BACT</name>
<keyword evidence="4 6" id="KW-0012">Acyltransferase</keyword>
<dbReference type="GO" id="GO:0005506">
    <property type="term" value="F:iron ion binding"/>
    <property type="evidence" value="ECO:0007669"/>
    <property type="project" value="UniProtKB-UniRule"/>
</dbReference>
<feature type="binding site" evidence="6">
    <location>
        <position position="517"/>
    </location>
    <ligand>
        <name>Fe cation</name>
        <dbReference type="ChEBI" id="CHEBI:24875"/>
    </ligand>
</feature>
<comment type="cofactor">
    <cofactor evidence="6">
        <name>Fe(2+)</name>
        <dbReference type="ChEBI" id="CHEBI:29033"/>
    </cofactor>
    <text evidence="6">Binds 1 Fe(2+) ion per subunit.</text>
</comment>
<evidence type="ECO:0000256" key="6">
    <source>
        <dbReference type="HAMAP-Rule" id="MF_01445"/>
    </source>
</evidence>
<dbReference type="HAMAP" id="MF_01445">
    <property type="entry name" value="TsaD"/>
    <property type="match status" value="1"/>
</dbReference>
<evidence type="ECO:0000256" key="4">
    <source>
        <dbReference type="ARBA" id="ARBA00023315"/>
    </source>
</evidence>
<keyword evidence="3 6" id="KW-0479">Metal-binding</keyword>
<dbReference type="Proteomes" id="UP000228700">
    <property type="component" value="Unassembled WGS sequence"/>
</dbReference>
<evidence type="ECO:0000256" key="2">
    <source>
        <dbReference type="ARBA" id="ARBA00022694"/>
    </source>
</evidence>
<comment type="function">
    <text evidence="6">Required for the formation of a threonylcarbamoyl group on adenosine at position 37 (t(6)A37) in tRNAs that read codons beginning with adenine. Is involved in the transfer of the threonylcarbamoyl moiety of threonylcarbamoyl-AMP (TC-AMP) to the N6 group of A37, together with TsaE and TsaB. TsaD likely plays a direct catalytic role in this reaction.</text>
</comment>
<feature type="binding site" evidence="6">
    <location>
        <position position="392"/>
    </location>
    <ligand>
        <name>substrate</name>
    </ligand>
</feature>
<dbReference type="Pfam" id="PF00814">
    <property type="entry name" value="TsaD"/>
    <property type="match status" value="2"/>
</dbReference>
<comment type="caution">
    <text evidence="8">The sequence shown here is derived from an EMBL/GenBank/DDBJ whole genome shotgun (WGS) entry which is preliminary data.</text>
</comment>
<dbReference type="InterPro" id="IPR017861">
    <property type="entry name" value="KAE1/TsaD"/>
</dbReference>
<evidence type="ECO:0000256" key="3">
    <source>
        <dbReference type="ARBA" id="ARBA00022723"/>
    </source>
</evidence>
<dbReference type="EMBL" id="PFEQ01000014">
    <property type="protein sequence ID" value="PJE73934.1"/>
    <property type="molecule type" value="Genomic_DNA"/>
</dbReference>
<dbReference type="PANTHER" id="PTHR11735:SF6">
    <property type="entry name" value="TRNA N6-ADENOSINE THREONYLCARBAMOYLTRANSFERASE, MITOCHONDRIAL"/>
    <property type="match status" value="1"/>
</dbReference>
<organism evidence="8 9">
    <name type="scientific">Candidatus Taylorbacteria bacterium CG10_big_fil_rev_8_21_14_0_10_41_48</name>
    <dbReference type="NCBI Taxonomy" id="1975024"/>
    <lineage>
        <taxon>Bacteria</taxon>
        <taxon>Candidatus Tayloriibacteriota</taxon>
    </lineage>
</organism>
<comment type="similarity">
    <text evidence="6">Belongs to the KAE1 / TsaD family.</text>
</comment>
<dbReference type="EC" id="2.3.1.234" evidence="6"/>
<feature type="binding site" evidence="6">
    <location>
        <position position="489"/>
    </location>
    <ligand>
        <name>substrate</name>
    </ligand>
</feature>
<dbReference type="PRINTS" id="PR00789">
    <property type="entry name" value="OSIALOPTASE"/>
</dbReference>
<proteinExistence type="inferred from homology"/>
<evidence type="ECO:0000256" key="5">
    <source>
        <dbReference type="ARBA" id="ARBA00048117"/>
    </source>
</evidence>
<reference evidence="9" key="1">
    <citation type="submission" date="2017-09" db="EMBL/GenBank/DDBJ databases">
        <title>Depth-based differentiation of microbial function through sediment-hosted aquifers and enrichment of novel symbionts in the deep terrestrial subsurface.</title>
        <authorList>
            <person name="Probst A.J."/>
            <person name="Ladd B."/>
            <person name="Jarett J.K."/>
            <person name="Geller-Mcgrath D.E."/>
            <person name="Sieber C.M.K."/>
            <person name="Emerson J.B."/>
            <person name="Anantharaman K."/>
            <person name="Thomas B.C."/>
            <person name="Malmstrom R."/>
            <person name="Stieglmeier M."/>
            <person name="Klingl A."/>
            <person name="Woyke T."/>
            <person name="Ryan C.M."/>
            <person name="Banfield J.F."/>
        </authorList>
    </citation>
    <scope>NUCLEOTIDE SEQUENCE [LARGE SCALE GENOMIC DNA]</scope>
</reference>
<comment type="catalytic activity">
    <reaction evidence="5 6">
        <text>L-threonylcarbamoyladenylate + adenosine(37) in tRNA = N(6)-L-threonylcarbamoyladenosine(37) in tRNA + AMP + H(+)</text>
        <dbReference type="Rhea" id="RHEA:37059"/>
        <dbReference type="Rhea" id="RHEA-COMP:10162"/>
        <dbReference type="Rhea" id="RHEA-COMP:10163"/>
        <dbReference type="ChEBI" id="CHEBI:15378"/>
        <dbReference type="ChEBI" id="CHEBI:73682"/>
        <dbReference type="ChEBI" id="CHEBI:74411"/>
        <dbReference type="ChEBI" id="CHEBI:74418"/>
        <dbReference type="ChEBI" id="CHEBI:456215"/>
        <dbReference type="EC" id="2.3.1.234"/>
    </reaction>
</comment>
<accession>A0A2M8LBF6</accession>
<comment type="caution">
    <text evidence="6">Lacks conserved residue(s) required for the propagation of feature annotation.</text>
</comment>
<evidence type="ECO:0000259" key="7">
    <source>
        <dbReference type="Pfam" id="PF00814"/>
    </source>
</evidence>
<keyword evidence="2 6" id="KW-0819">tRNA processing</keyword>
<dbReference type="SUPFAM" id="SSF53067">
    <property type="entry name" value="Actin-like ATPase domain"/>
    <property type="match status" value="2"/>
</dbReference>